<sequence length="117" mass="13133">MRKPWLTMETDENEKRDGTRAKGCLSKLAFEIGVAVGPSLDSCRYTSHELFTVVRFKQREEHGSDLWAQLTEGNVLNVAVCATIITAWARSVPARWATRNACSLKVRALNRELALVN</sequence>
<protein>
    <submittedName>
        <fullName evidence="1">Uncharacterized protein</fullName>
    </submittedName>
</protein>
<accession>A0AA40FEF4</accession>
<gene>
    <name evidence="1" type="ORF">K0M31_016674</name>
</gene>
<proteinExistence type="predicted"/>
<reference evidence="1" key="1">
    <citation type="submission" date="2021-10" db="EMBL/GenBank/DDBJ databases">
        <title>Melipona bicolor Genome sequencing and assembly.</title>
        <authorList>
            <person name="Araujo N.S."/>
            <person name="Arias M.C."/>
        </authorList>
    </citation>
    <scope>NUCLEOTIDE SEQUENCE</scope>
    <source>
        <strain evidence="1">USP_2M_L1-L4_2017</strain>
        <tissue evidence="1">Whole body</tissue>
    </source>
</reference>
<evidence type="ECO:0000313" key="2">
    <source>
        <dbReference type="Proteomes" id="UP001177670"/>
    </source>
</evidence>
<evidence type="ECO:0000313" key="1">
    <source>
        <dbReference type="EMBL" id="KAK1117470.1"/>
    </source>
</evidence>
<dbReference type="AlphaFoldDB" id="A0AA40FEF4"/>
<name>A0AA40FEF4_9HYME</name>
<organism evidence="1 2">
    <name type="scientific">Melipona bicolor</name>
    <dbReference type="NCBI Taxonomy" id="60889"/>
    <lineage>
        <taxon>Eukaryota</taxon>
        <taxon>Metazoa</taxon>
        <taxon>Ecdysozoa</taxon>
        <taxon>Arthropoda</taxon>
        <taxon>Hexapoda</taxon>
        <taxon>Insecta</taxon>
        <taxon>Pterygota</taxon>
        <taxon>Neoptera</taxon>
        <taxon>Endopterygota</taxon>
        <taxon>Hymenoptera</taxon>
        <taxon>Apocrita</taxon>
        <taxon>Aculeata</taxon>
        <taxon>Apoidea</taxon>
        <taxon>Anthophila</taxon>
        <taxon>Apidae</taxon>
        <taxon>Melipona</taxon>
    </lineage>
</organism>
<dbReference type="Proteomes" id="UP001177670">
    <property type="component" value="Unassembled WGS sequence"/>
</dbReference>
<dbReference type="EMBL" id="JAHYIQ010000051">
    <property type="protein sequence ID" value="KAK1117470.1"/>
    <property type="molecule type" value="Genomic_DNA"/>
</dbReference>
<comment type="caution">
    <text evidence="1">The sequence shown here is derived from an EMBL/GenBank/DDBJ whole genome shotgun (WGS) entry which is preliminary data.</text>
</comment>
<keyword evidence="2" id="KW-1185">Reference proteome</keyword>